<dbReference type="EMBL" id="CP014782">
    <property type="protein sequence ID" value="AQS38446.1"/>
    <property type="molecule type" value="Genomic_DNA"/>
</dbReference>
<organism evidence="1 2">
    <name type="scientific">Shewanella psychrophila</name>
    <dbReference type="NCBI Taxonomy" id="225848"/>
    <lineage>
        <taxon>Bacteria</taxon>
        <taxon>Pseudomonadati</taxon>
        <taxon>Pseudomonadota</taxon>
        <taxon>Gammaproteobacteria</taxon>
        <taxon>Alteromonadales</taxon>
        <taxon>Shewanellaceae</taxon>
        <taxon>Shewanella</taxon>
    </lineage>
</organism>
<reference evidence="1 2" key="1">
    <citation type="submission" date="2016-03" db="EMBL/GenBank/DDBJ databases">
        <title>Complete genome sequence of Shewanella psychrophila WP2, a deep sea bacterium isolated from west Pacific sediment.</title>
        <authorList>
            <person name="Xu G."/>
            <person name="Jian H."/>
        </authorList>
    </citation>
    <scope>NUCLEOTIDE SEQUENCE [LARGE SCALE GENOMIC DNA]</scope>
    <source>
        <strain evidence="1 2">WP2</strain>
    </source>
</reference>
<protein>
    <recommendedName>
        <fullName evidence="3">Amino acid adenylation</fullName>
    </recommendedName>
</protein>
<gene>
    <name evidence="1" type="ORF">Sps_03310</name>
</gene>
<dbReference type="RefSeq" id="WP_237157857.1">
    <property type="nucleotide sequence ID" value="NZ_CP014782.1"/>
</dbReference>
<evidence type="ECO:0000313" key="1">
    <source>
        <dbReference type="EMBL" id="AQS38446.1"/>
    </source>
</evidence>
<sequence>MALFLSLSNHMCKMLKQPLERITDADSNNPGVQPISTNANRVSWQGQVIHLSGRQWQPYDDGSWLVVFMESHSRYCMMLHYPLRPDWAQLQQDFYNHWKLHAIGWLRAEGVIQNDDDGMQMLDNIEHYFENTKVKRFRNLDLSIGAHITEVQHDLHSLFDDNNPSHFDSDEAWELSMFINQQPRKTSGQCSKKHQFIPVERFVDDVLYRFASGISTHDYVNVKPGDFPCPYPQNPVLRVLK</sequence>
<accession>A0A1S6HSE1</accession>
<evidence type="ECO:0000313" key="2">
    <source>
        <dbReference type="Proteomes" id="UP000189545"/>
    </source>
</evidence>
<dbReference type="Proteomes" id="UP000189545">
    <property type="component" value="Chromosome"/>
</dbReference>
<evidence type="ECO:0008006" key="3">
    <source>
        <dbReference type="Google" id="ProtNLM"/>
    </source>
</evidence>
<dbReference type="AlphaFoldDB" id="A0A1S6HSE1"/>
<dbReference type="KEGG" id="spsw:Sps_03310"/>
<keyword evidence="2" id="KW-1185">Reference proteome</keyword>
<name>A0A1S6HSE1_9GAMM</name>
<proteinExistence type="predicted"/>